<gene>
    <name evidence="3" type="ORF">ABHF33_01815</name>
</gene>
<protein>
    <submittedName>
        <fullName evidence="3">Flagellar hook-length control protein FliK</fullName>
    </submittedName>
</protein>
<accession>A0AAU7FAZ5</accession>
<organism evidence="3">
    <name type="scientific">Chitinibacter mangrovi</name>
    <dbReference type="NCBI Taxonomy" id="3153927"/>
    <lineage>
        <taxon>Bacteria</taxon>
        <taxon>Pseudomonadati</taxon>
        <taxon>Pseudomonadota</taxon>
        <taxon>Betaproteobacteria</taxon>
        <taxon>Neisseriales</taxon>
        <taxon>Chitinibacteraceae</taxon>
        <taxon>Chitinibacter</taxon>
    </lineage>
</organism>
<dbReference type="InterPro" id="IPR021136">
    <property type="entry name" value="Flagellar_hook_control-like_C"/>
</dbReference>
<feature type="compositionally biased region" description="Basic and acidic residues" evidence="1">
    <location>
        <begin position="229"/>
        <end position="240"/>
    </location>
</feature>
<feature type="region of interest" description="Disordered" evidence="1">
    <location>
        <begin position="218"/>
        <end position="265"/>
    </location>
</feature>
<sequence length="395" mass="43514">MLPGNTSSTLVGNFVRAQQGVIDTVRISPDDLRLTVGEKVQAVVTNQLNNGRFAVLVKDQLLDLNLPRNTQPGQEFELTVLSKEPQLTFRLNTAAQSALAGGLPAAQADSDTPVALSKGANMIGELLKQESKSASSSVLQQTQPLFTAKPDTVQLAGQLASRLSASGLFYESHQAEWVNGGRAFQTLLSEPQALFKPEVLPQAADDKTKLQIQPRTNERLEADSQLVESQEKMQGKELEISPRLIPESTNATRAQNPLESSSTPRAQNILADDKALQQMVRQQLDLVENKPLVWQGQAWPGQNLHWELELDNEREAQQADAATSQQWQTRLNLDLPKLGALGVVAQLQQGQFRLRFQATSEATVQTLREQQAELMRRFEAAGLQLVATQVEHDEH</sequence>
<feature type="compositionally biased region" description="Polar residues" evidence="1">
    <location>
        <begin position="247"/>
        <end position="265"/>
    </location>
</feature>
<dbReference type="EMBL" id="CP157355">
    <property type="protein sequence ID" value="XBM01044.1"/>
    <property type="molecule type" value="Genomic_DNA"/>
</dbReference>
<dbReference type="InterPro" id="IPR038610">
    <property type="entry name" value="FliK-like_C_sf"/>
</dbReference>
<dbReference type="Pfam" id="PF02120">
    <property type="entry name" value="Flg_hook"/>
    <property type="match status" value="1"/>
</dbReference>
<dbReference type="AlphaFoldDB" id="A0AAU7FAZ5"/>
<keyword evidence="3" id="KW-0966">Cell projection</keyword>
<keyword evidence="3" id="KW-0969">Cilium</keyword>
<proteinExistence type="predicted"/>
<reference evidence="3" key="1">
    <citation type="submission" date="2024-05" db="EMBL/GenBank/DDBJ databases">
        <authorList>
            <person name="Yang L."/>
            <person name="Pan L."/>
        </authorList>
    </citation>
    <scope>NUCLEOTIDE SEQUENCE</scope>
    <source>
        <strain evidence="3">FCG-7</strain>
    </source>
</reference>
<evidence type="ECO:0000256" key="1">
    <source>
        <dbReference type="SAM" id="MobiDB-lite"/>
    </source>
</evidence>
<dbReference type="Gene3D" id="3.30.750.140">
    <property type="match status" value="1"/>
</dbReference>
<name>A0AAU7FAZ5_9NEIS</name>
<evidence type="ECO:0000313" key="3">
    <source>
        <dbReference type="EMBL" id="XBM01044.1"/>
    </source>
</evidence>
<feature type="domain" description="Flagellar hook-length control protein-like C-terminal" evidence="2">
    <location>
        <begin position="317"/>
        <end position="393"/>
    </location>
</feature>
<keyword evidence="3" id="KW-0282">Flagellum</keyword>
<evidence type="ECO:0000259" key="2">
    <source>
        <dbReference type="Pfam" id="PF02120"/>
    </source>
</evidence>
<dbReference type="RefSeq" id="WP_348945365.1">
    <property type="nucleotide sequence ID" value="NZ_CP157355.1"/>
</dbReference>
<dbReference type="KEGG" id="cmav:ABHF33_01815"/>